<keyword evidence="2" id="KW-1185">Reference proteome</keyword>
<proteinExistence type="predicted"/>
<evidence type="ECO:0000313" key="1">
    <source>
        <dbReference type="EMBL" id="MCH90939.1"/>
    </source>
</evidence>
<organism evidence="1 2">
    <name type="scientific">Trifolium medium</name>
    <dbReference type="NCBI Taxonomy" id="97028"/>
    <lineage>
        <taxon>Eukaryota</taxon>
        <taxon>Viridiplantae</taxon>
        <taxon>Streptophyta</taxon>
        <taxon>Embryophyta</taxon>
        <taxon>Tracheophyta</taxon>
        <taxon>Spermatophyta</taxon>
        <taxon>Magnoliopsida</taxon>
        <taxon>eudicotyledons</taxon>
        <taxon>Gunneridae</taxon>
        <taxon>Pentapetalae</taxon>
        <taxon>rosids</taxon>
        <taxon>fabids</taxon>
        <taxon>Fabales</taxon>
        <taxon>Fabaceae</taxon>
        <taxon>Papilionoideae</taxon>
        <taxon>50 kb inversion clade</taxon>
        <taxon>NPAAA clade</taxon>
        <taxon>Hologalegina</taxon>
        <taxon>IRL clade</taxon>
        <taxon>Trifolieae</taxon>
        <taxon>Trifolium</taxon>
    </lineage>
</organism>
<sequence>MTNHVINTIAGGFSGGGESNSARKKYVRQVNQIAEMIRKISFPKTPELTFSERDAEGIVPHDNDPLVIQVQIFSWNIKRVLVDSGSSADIMYWPTNNCSHTTAPWSIFQESEWK</sequence>
<dbReference type="Proteomes" id="UP000265520">
    <property type="component" value="Unassembled WGS sequence"/>
</dbReference>
<protein>
    <submittedName>
        <fullName evidence="1">Gag-pol polyprotein</fullName>
    </submittedName>
</protein>
<reference evidence="1 2" key="1">
    <citation type="journal article" date="2018" name="Front. Plant Sci.">
        <title>Red Clover (Trifolium pratense) and Zigzag Clover (T. medium) - A Picture of Genomic Similarities and Differences.</title>
        <authorList>
            <person name="Dluhosova J."/>
            <person name="Istvanek J."/>
            <person name="Nedelnik J."/>
            <person name="Repkova J."/>
        </authorList>
    </citation>
    <scope>NUCLEOTIDE SEQUENCE [LARGE SCALE GENOMIC DNA]</scope>
    <source>
        <strain evidence="2">cv. 10/8</strain>
        <tissue evidence="1">Leaf</tissue>
    </source>
</reference>
<comment type="caution">
    <text evidence="1">The sequence shown here is derived from an EMBL/GenBank/DDBJ whole genome shotgun (WGS) entry which is preliminary data.</text>
</comment>
<dbReference type="AlphaFoldDB" id="A0A392MVE6"/>
<gene>
    <name evidence="1" type="ORF">A2U01_0011862</name>
</gene>
<name>A0A392MVE6_9FABA</name>
<accession>A0A392MVE6</accession>
<dbReference type="EMBL" id="LXQA010019377">
    <property type="protein sequence ID" value="MCH90939.1"/>
    <property type="molecule type" value="Genomic_DNA"/>
</dbReference>
<evidence type="ECO:0000313" key="2">
    <source>
        <dbReference type="Proteomes" id="UP000265520"/>
    </source>
</evidence>